<proteinExistence type="inferred from homology"/>
<dbReference type="GO" id="GO:0006450">
    <property type="term" value="P:regulation of translational fidelity"/>
    <property type="evidence" value="ECO:0007669"/>
    <property type="project" value="InterPro"/>
</dbReference>
<dbReference type="Pfam" id="PF02686">
    <property type="entry name" value="GatC"/>
    <property type="match status" value="1"/>
</dbReference>
<dbReference type="GO" id="GO:0016740">
    <property type="term" value="F:transferase activity"/>
    <property type="evidence" value="ECO:0007669"/>
    <property type="project" value="UniProtKB-KW"/>
</dbReference>
<dbReference type="InterPro" id="IPR003837">
    <property type="entry name" value="GatC"/>
</dbReference>
<dbReference type="HAMAP" id="MF_00122">
    <property type="entry name" value="GatC"/>
    <property type="match status" value="1"/>
</dbReference>
<name>K1SQ08_9ZZZZ</name>
<protein>
    <submittedName>
        <fullName evidence="2">Glu-tRNAGln amidotransferase, C subunit</fullName>
        <ecNumber evidence="2">6.3.5.-</ecNumber>
    </submittedName>
</protein>
<dbReference type="NCBIfam" id="TIGR00135">
    <property type="entry name" value="gatC"/>
    <property type="match status" value="1"/>
</dbReference>
<dbReference type="PANTHER" id="PTHR15004:SF0">
    <property type="entry name" value="GLUTAMYL-TRNA(GLN) AMIDOTRANSFERASE SUBUNIT C, MITOCHONDRIAL"/>
    <property type="match status" value="1"/>
</dbReference>
<dbReference type="GO" id="GO:0070681">
    <property type="term" value="P:glutaminyl-tRNAGln biosynthesis via transamidation"/>
    <property type="evidence" value="ECO:0007669"/>
    <property type="project" value="TreeGrafter"/>
</dbReference>
<evidence type="ECO:0000313" key="2">
    <source>
        <dbReference type="EMBL" id="EKC59603.1"/>
    </source>
</evidence>
<dbReference type="EC" id="6.3.5.-" evidence="2"/>
<sequence>MTDKLTREEVEHVAKLARIRISDSEMEKYQIELKKILDEVEKINDVVGYDDQFLIAPWSDDSTLREDESGEMLEAKEVLLNVPRHSGNYIEVPVVIGE</sequence>
<reference evidence="2" key="1">
    <citation type="journal article" date="2013" name="Environ. Microbiol.">
        <title>Microbiota from the distal guts of lean and obese adolescents exhibit partial functional redundancy besides clear differences in community structure.</title>
        <authorList>
            <person name="Ferrer M."/>
            <person name="Ruiz A."/>
            <person name="Lanza F."/>
            <person name="Haange S.B."/>
            <person name="Oberbach A."/>
            <person name="Till H."/>
            <person name="Bargiela R."/>
            <person name="Campoy C."/>
            <person name="Segura M.T."/>
            <person name="Richter M."/>
            <person name="von Bergen M."/>
            <person name="Seifert J."/>
            <person name="Suarez A."/>
        </authorList>
    </citation>
    <scope>NUCLEOTIDE SEQUENCE</scope>
</reference>
<dbReference type="InterPro" id="IPR036113">
    <property type="entry name" value="Asp/Glu-ADT_sf_sub_c"/>
</dbReference>
<comment type="caution">
    <text evidence="2">The sequence shown here is derived from an EMBL/GenBank/DDBJ whole genome shotgun (WGS) entry which is preliminary data.</text>
</comment>
<gene>
    <name evidence="2" type="ORF">OBE_09417</name>
</gene>
<dbReference type="EMBL" id="AJWZ01006497">
    <property type="protein sequence ID" value="EKC59603.1"/>
    <property type="molecule type" value="Genomic_DNA"/>
</dbReference>
<accession>K1SQ08</accession>
<keyword evidence="1" id="KW-0175">Coiled coil</keyword>
<organism evidence="2">
    <name type="scientific">human gut metagenome</name>
    <dbReference type="NCBI Taxonomy" id="408170"/>
    <lineage>
        <taxon>unclassified sequences</taxon>
        <taxon>metagenomes</taxon>
        <taxon>organismal metagenomes</taxon>
    </lineage>
</organism>
<dbReference type="SUPFAM" id="SSF141000">
    <property type="entry name" value="Glu-tRNAGln amidotransferase C subunit"/>
    <property type="match status" value="1"/>
</dbReference>
<dbReference type="Gene3D" id="1.10.20.60">
    <property type="entry name" value="Glu-tRNAGln amidotransferase C subunit, N-terminal domain"/>
    <property type="match status" value="1"/>
</dbReference>
<dbReference type="PANTHER" id="PTHR15004">
    <property type="entry name" value="GLUTAMYL-TRNA(GLN) AMIDOTRANSFERASE SUBUNIT C, MITOCHONDRIAL"/>
    <property type="match status" value="1"/>
</dbReference>
<keyword evidence="2" id="KW-0436">Ligase</keyword>
<keyword evidence="2" id="KW-0808">Transferase</keyword>
<evidence type="ECO:0000256" key="1">
    <source>
        <dbReference type="SAM" id="Coils"/>
    </source>
</evidence>
<dbReference type="AlphaFoldDB" id="K1SQ08"/>
<feature type="coiled-coil region" evidence="1">
    <location>
        <begin position="19"/>
        <end position="46"/>
    </location>
</feature>
<dbReference type="GO" id="GO:0016874">
    <property type="term" value="F:ligase activity"/>
    <property type="evidence" value="ECO:0007669"/>
    <property type="project" value="UniProtKB-KW"/>
</dbReference>